<protein>
    <submittedName>
        <fullName evidence="7">DUF490 domain-containing protein</fullName>
    </submittedName>
</protein>
<keyword evidence="3" id="KW-1133">Transmembrane helix</keyword>
<name>A0A6L6JE16_9RHOB</name>
<accession>A0A6L6JE16</accession>
<keyword evidence="4" id="KW-0472">Membrane</keyword>
<dbReference type="PANTHER" id="PTHR36985">
    <property type="entry name" value="TRANSLOCATION AND ASSEMBLY MODULE SUBUNIT TAMB"/>
    <property type="match status" value="1"/>
</dbReference>
<sequence length="1508" mass="158466">MHDLTLRLLVSLWLLTLAPLVAQAQETNDNSDSAAEISQEVEDDRGFITRFLEEKLSGAGRQVVLEGFHGALSSRATFERLTIADDNGVWITLENGAMQWHRAALLRGRVNIDELSAERVILPRLPSSGESGPSTESPEFALPQLPVGVHIAKLSIGRVELGQPIIGQEAVLSVSGAMNLEGGEGDTNLTINRVDGPRGQFGLVTSFSNETRILQLDLKLDEDANGLFTNIVKMNGRPAVQAEITGNGPLSQFDADIKLATDGQPRIAGNVAIREEAREGAAGMSFRAELTGDLAPMIASDRQQFFEGQSIIRANGWRGQSGQLVIPELKVSTGALDLEGSVATNAKGAPESANLTLLLGQDAGATQLPVTVPFGAADTTVNSGNIVLKYDAQQGSGWTLTGRVGDLKRPDISLSEVRLDGRGRVVMTADQALQEVRGWVAFGADDIEPTNPGLAAAIGDTLNGGLNFAFTPGNALQLWGMNINGDEFKLQGALEVSGLRTGLALAGDISAQHLNITTLSQIAERDLGGKADAHIKGRYVLLSKAFDVEAGIEGTDISVGQEQADRMLAGTSRIELSAKRDSSGIQLRKLGVNAQNLTAEAQGFVSSWASDLNAKVTMPDLSVADPKFSGSLTTDVKMTGAVRNRKLNLTGAAQDLAIGMPEIDGVFKGKTDLNVDLMQVNGSYELQKFALANPQLTAEGSGRFSQTELDGKLKVSMPDLAVLGRGFSGGMVAEGTASQKADGARQIDLTGRGTDLRFGQNDVDGALSGVTDLKLVAQQRGSEITVQQFNLTNQQMTASAQGRIADTGTDMTGMVDVKSLASFGRGWRGALSAQGSFKDDGTGARVLDVTGTGHNLSFGQAQVDGALAGETRLAVKGVERGGTFRIETARVENPSLNVTAEGTVGTGTTDLRANLRADDLRFLGRGFRGGVQLEGTVRDEQGGGRAITARGNARGLAIGNPKADAVLAGQTAFDVAATQRADGSLTVSRLQAENGQFRITGDGSPTEGLNLDARLNDLALLVAGFPGPAEVQGTIRTTAAGYDVNLNATAPGETRARIVGTAAADGSTMDIRVEGSGNAAAANPFLRTRSIEGPLSFDIRMNGAPSLESLSGRVGLSNARLAEPRFGLAVESLNANAELSGGRIAVDINGNVESGGSISVNGPISLTGDRAMDLDVRINNVVLRDPNLYETRANGTIRIGGSQVAGPLVQGRIDLGSTEFRIPSTGLGGARAIPDMTHLNERPPQRQTRAKAGLIEFPSEASRAVGMSAPPATPPAVPARFDLVISAPDQVFVRGRGIDAELGGEIRLTGNARQPIPIGSLELIRGRVDLLGKRFDLTEGLVEMQGSLIPVIRLVAESQQDTLTARIIIDGDLRDPEITFESSPEMPEEEVLSQLLFGRGLDNISALQAAQLASAIATLAGQGGDGIVSRLRQSTGLDDLDLTTDDEGNVSVRAGKYLSENLYTDVQVGDEGKTKLNLNLDVSNSLTARGSVASDGESTLGLFYERDY</sequence>
<dbReference type="GO" id="GO:0009306">
    <property type="term" value="P:protein secretion"/>
    <property type="evidence" value="ECO:0007669"/>
    <property type="project" value="InterPro"/>
</dbReference>
<evidence type="ECO:0000256" key="4">
    <source>
        <dbReference type="ARBA" id="ARBA00023136"/>
    </source>
</evidence>
<comment type="caution">
    <text evidence="7">The sequence shown here is derived from an EMBL/GenBank/DDBJ whole genome shotgun (WGS) entry which is preliminary data.</text>
</comment>
<evidence type="ECO:0000256" key="5">
    <source>
        <dbReference type="SAM" id="SignalP"/>
    </source>
</evidence>
<evidence type="ECO:0000259" key="6">
    <source>
        <dbReference type="Pfam" id="PF04357"/>
    </source>
</evidence>
<feature type="domain" description="Translocation and assembly module TamB C-terminal" evidence="6">
    <location>
        <begin position="1149"/>
        <end position="1508"/>
    </location>
</feature>
<dbReference type="Pfam" id="PF04357">
    <property type="entry name" value="TamB"/>
    <property type="match status" value="1"/>
</dbReference>
<evidence type="ECO:0000313" key="7">
    <source>
        <dbReference type="EMBL" id="MTH80240.1"/>
    </source>
</evidence>
<evidence type="ECO:0000256" key="1">
    <source>
        <dbReference type="ARBA" id="ARBA00004167"/>
    </source>
</evidence>
<gene>
    <name evidence="7" type="ORF">GL286_21325</name>
</gene>
<dbReference type="GO" id="GO:0097347">
    <property type="term" value="C:TAM protein secretion complex"/>
    <property type="evidence" value="ECO:0007669"/>
    <property type="project" value="TreeGrafter"/>
</dbReference>
<keyword evidence="8" id="KW-1185">Reference proteome</keyword>
<dbReference type="EMBL" id="WMIE01000035">
    <property type="protein sequence ID" value="MTH80240.1"/>
    <property type="molecule type" value="Genomic_DNA"/>
</dbReference>
<comment type="subcellular location">
    <subcellularLocation>
        <location evidence="1">Membrane</location>
        <topology evidence="1">Single-pass membrane protein</topology>
    </subcellularLocation>
</comment>
<dbReference type="Proteomes" id="UP000478183">
    <property type="component" value="Unassembled WGS sequence"/>
</dbReference>
<keyword evidence="5" id="KW-0732">Signal</keyword>
<dbReference type="GO" id="GO:0005886">
    <property type="term" value="C:plasma membrane"/>
    <property type="evidence" value="ECO:0007669"/>
    <property type="project" value="InterPro"/>
</dbReference>
<feature type="chain" id="PRO_5027012023" evidence="5">
    <location>
        <begin position="25"/>
        <end position="1508"/>
    </location>
</feature>
<dbReference type="PANTHER" id="PTHR36985:SF1">
    <property type="entry name" value="TRANSLOCATION AND ASSEMBLY MODULE SUBUNIT TAMB"/>
    <property type="match status" value="1"/>
</dbReference>
<organism evidence="7 8">
    <name type="scientific">Paracoccus aestuariivivens</name>
    <dbReference type="NCBI Taxonomy" id="1820333"/>
    <lineage>
        <taxon>Bacteria</taxon>
        <taxon>Pseudomonadati</taxon>
        <taxon>Pseudomonadota</taxon>
        <taxon>Alphaproteobacteria</taxon>
        <taxon>Rhodobacterales</taxon>
        <taxon>Paracoccaceae</taxon>
        <taxon>Paracoccus</taxon>
    </lineage>
</organism>
<dbReference type="InterPro" id="IPR007452">
    <property type="entry name" value="TamB_C"/>
</dbReference>
<feature type="signal peptide" evidence="5">
    <location>
        <begin position="1"/>
        <end position="24"/>
    </location>
</feature>
<evidence type="ECO:0000256" key="3">
    <source>
        <dbReference type="ARBA" id="ARBA00022989"/>
    </source>
</evidence>
<evidence type="ECO:0000313" key="8">
    <source>
        <dbReference type="Proteomes" id="UP000478183"/>
    </source>
</evidence>
<evidence type="ECO:0000256" key="2">
    <source>
        <dbReference type="ARBA" id="ARBA00022692"/>
    </source>
</evidence>
<proteinExistence type="predicted"/>
<reference evidence="7 8" key="1">
    <citation type="submission" date="2019-11" db="EMBL/GenBank/DDBJ databases">
        <authorList>
            <person name="Dong K."/>
        </authorList>
    </citation>
    <scope>NUCLEOTIDE SEQUENCE [LARGE SCALE GENOMIC DNA]</scope>
    <source>
        <strain evidence="7 8">NBRC 111993</strain>
    </source>
</reference>
<keyword evidence="2" id="KW-0812">Transmembrane</keyword>
<dbReference type="OrthoDB" id="7784409at2"/>